<keyword evidence="6" id="KW-0276">Fatty acid metabolism</keyword>
<evidence type="ECO:0000256" key="8">
    <source>
        <dbReference type="ARBA" id="ARBA00031195"/>
    </source>
</evidence>
<evidence type="ECO:0000256" key="9">
    <source>
        <dbReference type="ARBA" id="ARBA00047337"/>
    </source>
</evidence>
<keyword evidence="4" id="KW-0719">Serine esterase</keyword>
<dbReference type="EC" id="3.1.2.22" evidence="2"/>
<evidence type="ECO:0000256" key="7">
    <source>
        <dbReference type="ARBA" id="ARBA00029392"/>
    </source>
</evidence>
<dbReference type="SUPFAM" id="SSF53474">
    <property type="entry name" value="alpha/beta-Hydrolases"/>
    <property type="match status" value="1"/>
</dbReference>
<dbReference type="STRING" id="13370.A0A448YK04"/>
<evidence type="ECO:0000256" key="5">
    <source>
        <dbReference type="ARBA" id="ARBA00022801"/>
    </source>
</evidence>
<evidence type="ECO:0000313" key="11">
    <source>
        <dbReference type="EMBL" id="VEU21226.1"/>
    </source>
</evidence>
<dbReference type="InterPro" id="IPR029058">
    <property type="entry name" value="AB_hydrolase_fold"/>
</dbReference>
<dbReference type="AlphaFoldDB" id="A0A448YK04"/>
<dbReference type="GO" id="GO:0005737">
    <property type="term" value="C:cytoplasm"/>
    <property type="evidence" value="ECO:0007669"/>
    <property type="project" value="TreeGrafter"/>
</dbReference>
<feature type="domain" description="Phospholipase/carboxylesterase/thioesterase" evidence="10">
    <location>
        <begin position="10"/>
        <end position="221"/>
    </location>
</feature>
<evidence type="ECO:0000259" key="10">
    <source>
        <dbReference type="Pfam" id="PF02230"/>
    </source>
</evidence>
<keyword evidence="6" id="KW-0443">Lipid metabolism</keyword>
<name>A0A448YK04_BRENA</name>
<dbReference type="GO" id="GO:0006631">
    <property type="term" value="P:fatty acid metabolic process"/>
    <property type="evidence" value="ECO:0007669"/>
    <property type="project" value="UniProtKB-KW"/>
</dbReference>
<dbReference type="FunCoup" id="A0A448YK04">
    <property type="interactions" value="471"/>
</dbReference>
<evidence type="ECO:0000256" key="1">
    <source>
        <dbReference type="ARBA" id="ARBA00006499"/>
    </source>
</evidence>
<dbReference type="Gene3D" id="3.40.50.1820">
    <property type="entry name" value="alpha/beta hydrolase"/>
    <property type="match status" value="1"/>
</dbReference>
<comment type="catalytic activity">
    <reaction evidence="9">
        <text>S-hexadecanoyl-L-cysteinyl-[protein] + H2O = L-cysteinyl-[protein] + hexadecanoate + H(+)</text>
        <dbReference type="Rhea" id="RHEA:19233"/>
        <dbReference type="Rhea" id="RHEA-COMP:10131"/>
        <dbReference type="Rhea" id="RHEA-COMP:11032"/>
        <dbReference type="ChEBI" id="CHEBI:7896"/>
        <dbReference type="ChEBI" id="CHEBI:15377"/>
        <dbReference type="ChEBI" id="CHEBI:15378"/>
        <dbReference type="ChEBI" id="CHEBI:29950"/>
        <dbReference type="ChEBI" id="CHEBI:74151"/>
        <dbReference type="EC" id="3.1.2.22"/>
    </reaction>
</comment>
<dbReference type="GO" id="GO:0008474">
    <property type="term" value="F:palmitoyl-(protein) hydrolase activity"/>
    <property type="evidence" value="ECO:0007669"/>
    <property type="project" value="UniProtKB-EC"/>
</dbReference>
<evidence type="ECO:0000313" key="12">
    <source>
        <dbReference type="Proteomes" id="UP000290900"/>
    </source>
</evidence>
<dbReference type="InterPro" id="IPR050565">
    <property type="entry name" value="LYPA1-2/EST-like"/>
</dbReference>
<dbReference type="PANTHER" id="PTHR10655:SF17">
    <property type="entry name" value="LYSOPHOSPHOLIPASE-LIKE PROTEIN 1"/>
    <property type="match status" value="1"/>
</dbReference>
<dbReference type="Pfam" id="PF02230">
    <property type="entry name" value="Abhydrolase_2"/>
    <property type="match status" value="1"/>
</dbReference>
<comment type="function">
    <text evidence="7">Hydrolyzes fatty acids from S-acylated cysteine residues in proteins with a strong preference for palmitoylated G-alpha proteins over other acyl substrates. Mediates the deacylation of G-alpha proteins such as GPA1 in vivo, but has weak or no activity toward palmitoylated Ras proteins. Has weak lysophospholipase activity in vitro; however such activity may not exist in vivo.</text>
</comment>
<dbReference type="OrthoDB" id="2418081at2759"/>
<proteinExistence type="inferred from homology"/>
<reference evidence="11 12" key="1">
    <citation type="submission" date="2018-12" db="EMBL/GenBank/DDBJ databases">
        <authorList>
            <person name="Tiukova I."/>
            <person name="Dainat J."/>
        </authorList>
    </citation>
    <scope>NUCLEOTIDE SEQUENCE [LARGE SCALE GENOMIC DNA]</scope>
</reference>
<dbReference type="GO" id="GO:0052689">
    <property type="term" value="F:carboxylic ester hydrolase activity"/>
    <property type="evidence" value="ECO:0007669"/>
    <property type="project" value="UniProtKB-KW"/>
</dbReference>
<dbReference type="InterPro" id="IPR003140">
    <property type="entry name" value="PLipase/COase/thioEstase"/>
</dbReference>
<comment type="similarity">
    <text evidence="1">Belongs to the AB hydrolase superfamily. AB hydrolase 2 family.</text>
</comment>
<dbReference type="PANTHER" id="PTHR10655">
    <property type="entry name" value="LYSOPHOSPHOLIPASE-RELATED"/>
    <property type="match status" value="1"/>
</dbReference>
<dbReference type="EMBL" id="CAACVR010000011">
    <property type="protein sequence ID" value="VEU21226.1"/>
    <property type="molecule type" value="Genomic_DNA"/>
</dbReference>
<organism evidence="11 12">
    <name type="scientific">Brettanomyces naardenensis</name>
    <name type="common">Yeast</name>
    <dbReference type="NCBI Taxonomy" id="13370"/>
    <lineage>
        <taxon>Eukaryota</taxon>
        <taxon>Fungi</taxon>
        <taxon>Dikarya</taxon>
        <taxon>Ascomycota</taxon>
        <taxon>Saccharomycotina</taxon>
        <taxon>Pichiomycetes</taxon>
        <taxon>Pichiales</taxon>
        <taxon>Pichiaceae</taxon>
        <taxon>Brettanomyces</taxon>
    </lineage>
</organism>
<evidence type="ECO:0000256" key="6">
    <source>
        <dbReference type="ARBA" id="ARBA00022832"/>
    </source>
</evidence>
<accession>A0A448YK04</accession>
<evidence type="ECO:0000256" key="3">
    <source>
        <dbReference type="ARBA" id="ARBA00014923"/>
    </source>
</evidence>
<dbReference type="InParanoid" id="A0A448YK04"/>
<keyword evidence="12" id="KW-1185">Reference proteome</keyword>
<evidence type="ECO:0000256" key="2">
    <source>
        <dbReference type="ARBA" id="ARBA00012423"/>
    </source>
</evidence>
<protein>
    <recommendedName>
        <fullName evidence="3">Acyl-protein thioesterase 1</fullName>
        <ecNumber evidence="2">3.1.2.22</ecNumber>
    </recommendedName>
    <alternativeName>
        <fullName evidence="8">Palmitoyl-protein hydrolase</fullName>
    </alternativeName>
</protein>
<evidence type="ECO:0000256" key="4">
    <source>
        <dbReference type="ARBA" id="ARBA00022487"/>
    </source>
</evidence>
<keyword evidence="5" id="KW-0378">Hydrolase</keyword>
<gene>
    <name evidence="11" type="ORF">BRENAR_LOCUS1961</name>
</gene>
<sequence length="226" mass="24969">MLPVIRVSAPARATASFIVCHGLGDSGEGWTFLAEEFHKHDEFKHINFIFPNAPVKPLYINGNAPVSHWFNIYEFGNPFARQDEEGFWKSCSDINDLVKKEIDSGIPSERIVVGGFSQGGIVSLGIAASSDKKLAGFVDMSGIFAMKGSLGKHLKDTNKHTPIFHGAGDLDPVFNIQYARDTAKFFKSLGFTDYQFHEYIGMVHTTCPDEIQDIAAFIRRVIPAGN</sequence>
<dbReference type="Proteomes" id="UP000290900">
    <property type="component" value="Unassembled WGS sequence"/>
</dbReference>